<evidence type="ECO:0000256" key="2">
    <source>
        <dbReference type="ARBA" id="ARBA00023015"/>
    </source>
</evidence>
<dbReference type="GO" id="GO:0016987">
    <property type="term" value="F:sigma factor activity"/>
    <property type="evidence" value="ECO:0007669"/>
    <property type="project" value="UniProtKB-KW"/>
</dbReference>
<keyword evidence="3" id="KW-0731">Sigma factor</keyword>
<evidence type="ECO:0000256" key="5">
    <source>
        <dbReference type="SAM" id="Coils"/>
    </source>
</evidence>
<protein>
    <recommendedName>
        <fullName evidence="6">RNA polymerase sigma factor 70 region 4 type 2 domain-containing protein</fullName>
    </recommendedName>
</protein>
<keyword evidence="2" id="KW-0805">Transcription regulation</keyword>
<dbReference type="EMBL" id="VSSQ01000338">
    <property type="protein sequence ID" value="MPL91754.1"/>
    <property type="molecule type" value="Genomic_DNA"/>
</dbReference>
<evidence type="ECO:0000256" key="4">
    <source>
        <dbReference type="ARBA" id="ARBA00023163"/>
    </source>
</evidence>
<evidence type="ECO:0000256" key="1">
    <source>
        <dbReference type="ARBA" id="ARBA00010641"/>
    </source>
</evidence>
<dbReference type="GO" id="GO:0003677">
    <property type="term" value="F:DNA binding"/>
    <property type="evidence" value="ECO:0007669"/>
    <property type="project" value="InterPro"/>
</dbReference>
<keyword evidence="4" id="KW-0804">Transcription</keyword>
<evidence type="ECO:0000259" key="6">
    <source>
        <dbReference type="Pfam" id="PF08281"/>
    </source>
</evidence>
<evidence type="ECO:0000313" key="7">
    <source>
        <dbReference type="EMBL" id="MPL91754.1"/>
    </source>
</evidence>
<dbReference type="PANTHER" id="PTHR43133">
    <property type="entry name" value="RNA POLYMERASE ECF-TYPE SIGMA FACTO"/>
    <property type="match status" value="1"/>
</dbReference>
<dbReference type="PANTHER" id="PTHR43133:SF46">
    <property type="entry name" value="RNA POLYMERASE SIGMA-70 FACTOR ECF SUBFAMILY"/>
    <property type="match status" value="1"/>
</dbReference>
<sequence length="183" mass="21729">MVKENDIASVYKLYVDDLYTYACYLGFNKDIVLDAIHDVFFKLACDKKKMSEISNIKFYLFRSLKNRLLDILKARSPLSLSEIDLSSEMSFNIKVNVEEILIETEEKQRIKNQIEEMLNTLNKRQREIVYLRYIQEYDYQQISELMGMSVENCHKLVYRSIQNLREKFGPLVLILLFSTLLKN</sequence>
<dbReference type="InterPro" id="IPR014284">
    <property type="entry name" value="RNA_pol_sigma-70_dom"/>
</dbReference>
<dbReference type="InterPro" id="IPR039425">
    <property type="entry name" value="RNA_pol_sigma-70-like"/>
</dbReference>
<organism evidence="7">
    <name type="scientific">bioreactor metagenome</name>
    <dbReference type="NCBI Taxonomy" id="1076179"/>
    <lineage>
        <taxon>unclassified sequences</taxon>
        <taxon>metagenomes</taxon>
        <taxon>ecological metagenomes</taxon>
    </lineage>
</organism>
<dbReference type="InterPro" id="IPR036388">
    <property type="entry name" value="WH-like_DNA-bd_sf"/>
</dbReference>
<evidence type="ECO:0000256" key="3">
    <source>
        <dbReference type="ARBA" id="ARBA00023082"/>
    </source>
</evidence>
<dbReference type="NCBIfam" id="TIGR02937">
    <property type="entry name" value="sigma70-ECF"/>
    <property type="match status" value="1"/>
</dbReference>
<dbReference type="SUPFAM" id="SSF88659">
    <property type="entry name" value="Sigma3 and sigma4 domains of RNA polymerase sigma factors"/>
    <property type="match status" value="1"/>
</dbReference>
<dbReference type="InterPro" id="IPR013325">
    <property type="entry name" value="RNA_pol_sigma_r2"/>
</dbReference>
<dbReference type="CDD" id="cd06171">
    <property type="entry name" value="Sigma70_r4"/>
    <property type="match status" value="1"/>
</dbReference>
<dbReference type="InterPro" id="IPR013324">
    <property type="entry name" value="RNA_pol_sigma_r3/r4-like"/>
</dbReference>
<dbReference type="AlphaFoldDB" id="A0A644VK20"/>
<comment type="similarity">
    <text evidence="1">Belongs to the sigma-70 factor family. ECF subfamily.</text>
</comment>
<proteinExistence type="inferred from homology"/>
<dbReference type="InterPro" id="IPR013249">
    <property type="entry name" value="RNA_pol_sigma70_r4_t2"/>
</dbReference>
<keyword evidence="5" id="KW-0175">Coiled coil</keyword>
<dbReference type="Gene3D" id="1.10.10.10">
    <property type="entry name" value="Winged helix-like DNA-binding domain superfamily/Winged helix DNA-binding domain"/>
    <property type="match status" value="1"/>
</dbReference>
<dbReference type="GO" id="GO:0006352">
    <property type="term" value="P:DNA-templated transcription initiation"/>
    <property type="evidence" value="ECO:0007669"/>
    <property type="project" value="InterPro"/>
</dbReference>
<accession>A0A644VK20</accession>
<dbReference type="SUPFAM" id="SSF88946">
    <property type="entry name" value="Sigma2 domain of RNA polymerase sigma factors"/>
    <property type="match status" value="1"/>
</dbReference>
<feature type="coiled-coil region" evidence="5">
    <location>
        <begin position="100"/>
        <end position="127"/>
    </location>
</feature>
<name>A0A644VK20_9ZZZZ</name>
<feature type="domain" description="RNA polymerase sigma factor 70 region 4 type 2" evidence="6">
    <location>
        <begin position="112"/>
        <end position="162"/>
    </location>
</feature>
<comment type="caution">
    <text evidence="7">The sequence shown here is derived from an EMBL/GenBank/DDBJ whole genome shotgun (WGS) entry which is preliminary data.</text>
</comment>
<reference evidence="7" key="1">
    <citation type="submission" date="2019-08" db="EMBL/GenBank/DDBJ databases">
        <authorList>
            <person name="Kucharzyk K."/>
            <person name="Murdoch R.W."/>
            <person name="Higgins S."/>
            <person name="Loffler F."/>
        </authorList>
    </citation>
    <scope>NUCLEOTIDE SEQUENCE</scope>
</reference>
<dbReference type="Pfam" id="PF08281">
    <property type="entry name" value="Sigma70_r4_2"/>
    <property type="match status" value="1"/>
</dbReference>
<dbReference type="Gene3D" id="1.10.1740.10">
    <property type="match status" value="1"/>
</dbReference>
<gene>
    <name evidence="7" type="ORF">SDC9_37831</name>
</gene>